<dbReference type="Proteomes" id="UP000887579">
    <property type="component" value="Unplaced"/>
</dbReference>
<evidence type="ECO:0000313" key="1">
    <source>
        <dbReference type="Proteomes" id="UP000887579"/>
    </source>
</evidence>
<proteinExistence type="predicted"/>
<protein>
    <submittedName>
        <fullName evidence="2">Uncharacterized protein</fullName>
    </submittedName>
</protein>
<evidence type="ECO:0000313" key="2">
    <source>
        <dbReference type="WBParaSite" id="ES5_v2.g23341.t1"/>
    </source>
</evidence>
<organism evidence="1 2">
    <name type="scientific">Panagrolaimus sp. ES5</name>
    <dbReference type="NCBI Taxonomy" id="591445"/>
    <lineage>
        <taxon>Eukaryota</taxon>
        <taxon>Metazoa</taxon>
        <taxon>Ecdysozoa</taxon>
        <taxon>Nematoda</taxon>
        <taxon>Chromadorea</taxon>
        <taxon>Rhabditida</taxon>
        <taxon>Tylenchina</taxon>
        <taxon>Panagrolaimomorpha</taxon>
        <taxon>Panagrolaimoidea</taxon>
        <taxon>Panagrolaimidae</taxon>
        <taxon>Panagrolaimus</taxon>
    </lineage>
</organism>
<sequence length="74" mass="8610">MNFIRYRAAFRHRVFLNYGCNKPDCRLHRFLSGCLDLISLPRDIIRIGEGRKLFLAKFAEDINGVGVYTLGDYI</sequence>
<name>A0AC34G101_9BILA</name>
<accession>A0AC34G101</accession>
<dbReference type="WBParaSite" id="ES5_v2.g23341.t1">
    <property type="protein sequence ID" value="ES5_v2.g23341.t1"/>
    <property type="gene ID" value="ES5_v2.g23341"/>
</dbReference>
<reference evidence="2" key="1">
    <citation type="submission" date="2022-11" db="UniProtKB">
        <authorList>
            <consortium name="WormBaseParasite"/>
        </authorList>
    </citation>
    <scope>IDENTIFICATION</scope>
</reference>